<dbReference type="InterPro" id="IPR006592">
    <property type="entry name" value="RNA_pol_N"/>
</dbReference>
<evidence type="ECO:0000256" key="4">
    <source>
        <dbReference type="ARBA" id="ARBA00022695"/>
    </source>
</evidence>
<dbReference type="SUPFAM" id="SSF64484">
    <property type="entry name" value="beta and beta-prime subunits of DNA dependent RNA-polymerase"/>
    <property type="match status" value="2"/>
</dbReference>
<dbReference type="Gene3D" id="3.30.1490.180">
    <property type="entry name" value="RNA polymerase ii"/>
    <property type="match status" value="2"/>
</dbReference>
<feature type="domain" description="DOD-type homing endonuclease" evidence="7">
    <location>
        <begin position="557"/>
        <end position="693"/>
    </location>
</feature>
<evidence type="ECO:0000256" key="5">
    <source>
        <dbReference type="ARBA" id="ARBA00023163"/>
    </source>
</evidence>
<dbReference type="InterPro" id="IPR045867">
    <property type="entry name" value="DNA-dir_RpoC_beta_prime"/>
</dbReference>
<dbReference type="SMART" id="SM00663">
    <property type="entry name" value="RPOLA_N"/>
    <property type="match status" value="1"/>
</dbReference>
<evidence type="ECO:0000313" key="8">
    <source>
        <dbReference type="EMBL" id="QHT74936.1"/>
    </source>
</evidence>
<dbReference type="EMBL" id="MN739859">
    <property type="protein sequence ID" value="QHT74936.1"/>
    <property type="molecule type" value="Genomic_DNA"/>
</dbReference>
<dbReference type="Pfam" id="PF04997">
    <property type="entry name" value="RNA_pol_Rpb1_1"/>
    <property type="match status" value="1"/>
</dbReference>
<dbReference type="InterPro" id="IPR007080">
    <property type="entry name" value="RNA_pol_Rpb1_1"/>
</dbReference>
<dbReference type="GO" id="GO:0003899">
    <property type="term" value="F:DNA-directed RNA polymerase activity"/>
    <property type="evidence" value="ECO:0007669"/>
    <property type="project" value="UniProtKB-EC"/>
</dbReference>
<evidence type="ECO:0000256" key="3">
    <source>
        <dbReference type="ARBA" id="ARBA00022679"/>
    </source>
</evidence>
<keyword evidence="3" id="KW-0808">Transferase</keyword>
<dbReference type="Gene3D" id="2.40.40.20">
    <property type="match status" value="2"/>
</dbReference>
<dbReference type="PANTHER" id="PTHR19376:SF37">
    <property type="entry name" value="DNA-DIRECTED RNA POLYMERASE II SUBUNIT RPB1"/>
    <property type="match status" value="1"/>
</dbReference>
<dbReference type="EC" id="2.7.7.6" evidence="1"/>
<dbReference type="Pfam" id="PF05204">
    <property type="entry name" value="Hom_end"/>
    <property type="match status" value="1"/>
</dbReference>
<dbReference type="InterPro" id="IPR000722">
    <property type="entry name" value="RNA_pol_asu"/>
</dbReference>
<reference evidence="8" key="1">
    <citation type="journal article" date="2020" name="Nature">
        <title>Giant virus diversity and host interactions through global metagenomics.</title>
        <authorList>
            <person name="Schulz F."/>
            <person name="Roux S."/>
            <person name="Paez-Espino D."/>
            <person name="Jungbluth S."/>
            <person name="Walsh D.A."/>
            <person name="Denef V.J."/>
            <person name="McMahon K.D."/>
            <person name="Konstantinidis K.T."/>
            <person name="Eloe-Fadrosh E.A."/>
            <person name="Kyrpides N.C."/>
            <person name="Woyke T."/>
        </authorList>
    </citation>
    <scope>NUCLEOTIDE SEQUENCE</scope>
    <source>
        <strain evidence="8">GVMAG-M-3300023179-62</strain>
    </source>
</reference>
<keyword evidence="5" id="KW-0804">Transcription</keyword>
<evidence type="ECO:0000256" key="2">
    <source>
        <dbReference type="ARBA" id="ARBA00022478"/>
    </source>
</evidence>
<dbReference type="GO" id="GO:0006351">
    <property type="term" value="P:DNA-templated transcription"/>
    <property type="evidence" value="ECO:0007669"/>
    <property type="project" value="InterPro"/>
</dbReference>
<dbReference type="PROSITE" id="PS50819">
    <property type="entry name" value="INTEIN_ENDONUCLEASE"/>
    <property type="match status" value="1"/>
</dbReference>
<evidence type="ECO:0000256" key="1">
    <source>
        <dbReference type="ARBA" id="ARBA00012418"/>
    </source>
</evidence>
<dbReference type="Gene3D" id="3.10.28.10">
    <property type="entry name" value="Homing endonucleases"/>
    <property type="match status" value="1"/>
</dbReference>
<accession>A0A6C0H3X0</accession>
<dbReference type="AlphaFoldDB" id="A0A6C0H3X0"/>
<keyword evidence="2" id="KW-0240">DNA-directed RNA polymerase</keyword>
<evidence type="ECO:0000259" key="7">
    <source>
        <dbReference type="PROSITE" id="PS50819"/>
    </source>
</evidence>
<dbReference type="GO" id="GO:0030908">
    <property type="term" value="P:protein splicing"/>
    <property type="evidence" value="ECO:0007669"/>
    <property type="project" value="InterPro"/>
</dbReference>
<dbReference type="Gene3D" id="2.170.16.10">
    <property type="entry name" value="Hedgehog/Intein (Hint) domain"/>
    <property type="match status" value="1"/>
</dbReference>
<proteinExistence type="predicted"/>
<dbReference type="InterPro" id="IPR007868">
    <property type="entry name" value="Hom_end_hint"/>
</dbReference>
<dbReference type="GO" id="GO:0005665">
    <property type="term" value="C:RNA polymerase II, core complex"/>
    <property type="evidence" value="ECO:0007669"/>
    <property type="project" value="TreeGrafter"/>
</dbReference>
<dbReference type="Pfam" id="PF05203">
    <property type="entry name" value="Hom_end_hint"/>
    <property type="match status" value="1"/>
</dbReference>
<name>A0A6C0H3X0_9ZZZZ</name>
<dbReference type="InterPro" id="IPR036844">
    <property type="entry name" value="Hint_dom_sf"/>
</dbReference>
<dbReference type="SUPFAM" id="SSF51294">
    <property type="entry name" value="Hedgehog/intein (Hint) domain"/>
    <property type="match status" value="1"/>
</dbReference>
<dbReference type="PANTHER" id="PTHR19376">
    <property type="entry name" value="DNA-DIRECTED RNA POLYMERASE"/>
    <property type="match status" value="1"/>
</dbReference>
<evidence type="ECO:0000256" key="6">
    <source>
        <dbReference type="SAM" id="Coils"/>
    </source>
</evidence>
<dbReference type="Gene3D" id="4.10.860.120">
    <property type="entry name" value="RNA polymerase II, clamp domain"/>
    <property type="match status" value="1"/>
</dbReference>
<dbReference type="InterPro" id="IPR044893">
    <property type="entry name" value="RNA_pol_Rpb1_clamp_domain"/>
</dbReference>
<keyword evidence="4" id="KW-0548">Nucleotidyltransferase</keyword>
<dbReference type="SUPFAM" id="SSF55608">
    <property type="entry name" value="Homing endonucleases"/>
    <property type="match status" value="1"/>
</dbReference>
<dbReference type="InterPro" id="IPR027434">
    <property type="entry name" value="Homing_endonucl"/>
</dbReference>
<protein>
    <recommendedName>
        <fullName evidence="1">DNA-directed RNA polymerase</fullName>
        <ecNumber evidence="1">2.7.7.6</ecNumber>
    </recommendedName>
</protein>
<organism evidence="8">
    <name type="scientific">viral metagenome</name>
    <dbReference type="NCBI Taxonomy" id="1070528"/>
    <lineage>
        <taxon>unclassified sequences</taxon>
        <taxon>metagenomes</taxon>
        <taxon>organismal metagenomes</taxon>
    </lineage>
</organism>
<dbReference type="InterPro" id="IPR007869">
    <property type="entry name" value="Homing_endonuc_PI-Sce"/>
</dbReference>
<sequence>MDHDTREIESITFGIYSPEEILSMAVCKIDSVKKSGIGSVYDPRMGSTDSTKKCDTCKESAVDCPGHFGYIELNEPIVHPLYYKRVTAFLNCFCLKCFRLVLQSDQIAISGLNRYKGEARFTKILEKIKKVDICCQHTGEVDEEGEPIICGKDLPKIKFTAADSSFSLMYEDGKKNKTSIILTTEEIKKVFDNITNEDVELLGFDPSLCHPRNFIISVLPVLPPCDRPYVRADNKMCDDDLTIQYIEIIKANNNLAEEEDETSRKNDKRETIRQRALASLRFRIMTTFNNGQGKAKHTTNGRPIKGIKERLTGKDGQIRNNMMGKRSCTENTPVLMYNTGLPKPVEQIKIGDIVIGDDGTPRTVIDTVSGTSPLYKVIQSHGDDYGISCEHILTLKYCGHACINWRENLGKNGSWVMKWYERSDKKIHVKRVSVIPPKTKEDSLKEVEERRDLLKLDKDKKITWNEKRKTYGTFRLNYTEGKSKKSIEVAVVPGLTKEQALEEIEQFRNTINVNPIIDIHVKDYLSLSETDRCLMLGVKLNTPIQWENKPVRLDPRILGMWLGDGTAKSPVFTSIDEELIKYWTSWASNNGCKIANHDKKDKCIHFGISSIGDKGHNCNPLTQKLREYNLVRNKHIPEDYIINDVNTRLLVLAGLIDTDGSVENDGTTIAITQCYEHKQIIDGAQRIAISLGFRTSVTDKKTSWTNKDGKQHGNALKLVISGAGIENIPTLLPHKKCYAPSKKDMSCYNIKVVEDGIGKYYGFEVDKNNRFLLGDATITHNCDQTARTVIGPDPTLRMGYLGVPEEIAKILTSPVRVTAFNVDQLQELVDSGNVKSIWKPDSETVIDLKRFRRGTRLMHGDIIHRGGELIKVVDGRELVQECDQIERNGEFLTKLKVANRKYKVPIGWVVDRPLQNGDYVLLNRQPTLHKSSMLAMQVVIMPFKTFRINLSVTRGFNADFD</sequence>
<keyword evidence="6" id="KW-0175">Coiled coil</keyword>
<dbReference type="Pfam" id="PF00623">
    <property type="entry name" value="RNA_pol_Rpb1_2"/>
    <property type="match status" value="2"/>
</dbReference>
<dbReference type="InterPro" id="IPR004042">
    <property type="entry name" value="Intein_endonuc_central"/>
</dbReference>
<feature type="coiled-coil region" evidence="6">
    <location>
        <begin position="248"/>
        <end position="275"/>
    </location>
</feature>
<dbReference type="GO" id="GO:0004519">
    <property type="term" value="F:endonuclease activity"/>
    <property type="evidence" value="ECO:0007669"/>
    <property type="project" value="InterPro"/>
</dbReference>
<dbReference type="GO" id="GO:0003677">
    <property type="term" value="F:DNA binding"/>
    <property type="evidence" value="ECO:0007669"/>
    <property type="project" value="InterPro"/>
</dbReference>